<organism evidence="3 4">
    <name type="scientific">Desulfuromonas versatilis</name>
    <dbReference type="NCBI Taxonomy" id="2802975"/>
    <lineage>
        <taxon>Bacteria</taxon>
        <taxon>Pseudomonadati</taxon>
        <taxon>Thermodesulfobacteriota</taxon>
        <taxon>Desulfuromonadia</taxon>
        <taxon>Desulfuromonadales</taxon>
        <taxon>Desulfuromonadaceae</taxon>
        <taxon>Desulfuromonas</taxon>
    </lineage>
</organism>
<name>A0ABM8I297_9BACT</name>
<dbReference type="PANTHER" id="PTHR30388:SF6">
    <property type="entry name" value="XANTHINE DEHYDROGENASE SUBUNIT A-RELATED"/>
    <property type="match status" value="1"/>
</dbReference>
<dbReference type="Gene3D" id="3.40.50.720">
    <property type="entry name" value="NAD(P)-binding Rossmann-like Domain"/>
    <property type="match status" value="1"/>
</dbReference>
<protein>
    <submittedName>
        <fullName evidence="3">Dehydrogenase</fullName>
    </submittedName>
</protein>
<gene>
    <name evidence="3" type="ORF">DESUT3_38340</name>
</gene>
<dbReference type="RefSeq" id="WP_221250147.1">
    <property type="nucleotide sequence ID" value="NZ_AP024355.1"/>
</dbReference>
<dbReference type="InterPro" id="IPR027051">
    <property type="entry name" value="XdhC_Rossmann_dom"/>
</dbReference>
<reference evidence="3 4" key="1">
    <citation type="journal article" date="2016" name="C (Basel)">
        <title>Selective Growth of and Electricity Production by Marine Exoelectrogenic Bacteria in Self-Aggregated Hydrogel of Microbially Reduced Graphene Oxide.</title>
        <authorList>
            <person name="Yoshida N."/>
            <person name="Goto Y."/>
            <person name="Miyata Y."/>
        </authorList>
    </citation>
    <scope>NUCLEOTIDE SEQUENCE [LARGE SCALE GENOMIC DNA]</scope>
    <source>
        <strain evidence="3 4">NIT-T3</strain>
    </source>
</reference>
<feature type="domain" description="XdhC- CoxI" evidence="1">
    <location>
        <begin position="15"/>
        <end position="79"/>
    </location>
</feature>
<dbReference type="InterPro" id="IPR036188">
    <property type="entry name" value="FAD/NAD-bd_sf"/>
</dbReference>
<dbReference type="SUPFAM" id="SSF51905">
    <property type="entry name" value="FAD/NAD(P)-binding domain"/>
    <property type="match status" value="1"/>
</dbReference>
<dbReference type="Pfam" id="PF13478">
    <property type="entry name" value="XdhC_C"/>
    <property type="match status" value="1"/>
</dbReference>
<evidence type="ECO:0000259" key="1">
    <source>
        <dbReference type="Pfam" id="PF02625"/>
    </source>
</evidence>
<evidence type="ECO:0000313" key="4">
    <source>
        <dbReference type="Proteomes" id="UP001319827"/>
    </source>
</evidence>
<dbReference type="InterPro" id="IPR003777">
    <property type="entry name" value="XdhC_CoxI"/>
</dbReference>
<dbReference type="Pfam" id="PF02625">
    <property type="entry name" value="XdhC_CoxI"/>
    <property type="match status" value="1"/>
</dbReference>
<accession>A0ABM8I297</accession>
<dbReference type="InterPro" id="IPR052698">
    <property type="entry name" value="MoCofactor_Util/Proc"/>
</dbReference>
<evidence type="ECO:0000259" key="2">
    <source>
        <dbReference type="Pfam" id="PF13478"/>
    </source>
</evidence>
<proteinExistence type="predicted"/>
<dbReference type="PANTHER" id="PTHR30388">
    <property type="entry name" value="ALDEHYDE OXIDOREDUCTASE MOLYBDENUM COFACTOR ASSEMBLY PROTEIN"/>
    <property type="match status" value="1"/>
</dbReference>
<reference evidence="3 4" key="2">
    <citation type="journal article" date="2021" name="Int. J. Syst. Evol. Microbiol.">
        <title>Isolation and Polyphasic Characterization of Desulfuromonas versatilis sp. Nov., an Electrogenic Bacteria Capable of Versatile Metabolism Isolated from a Graphene Oxide-Reducing Enrichment Culture.</title>
        <authorList>
            <person name="Xie L."/>
            <person name="Yoshida N."/>
            <person name="Ishii S."/>
            <person name="Meng L."/>
        </authorList>
    </citation>
    <scope>NUCLEOTIDE SEQUENCE [LARGE SCALE GENOMIC DNA]</scope>
    <source>
        <strain evidence="3 4">NIT-T3</strain>
    </source>
</reference>
<dbReference type="Proteomes" id="UP001319827">
    <property type="component" value="Chromosome"/>
</dbReference>
<keyword evidence="4" id="KW-1185">Reference proteome</keyword>
<sequence>MDDLQIFEEIIRLKKARQAAALALVVQSEGSAPRRAGAKMLVTAEGAVLGTVGGGRIEAETLAAAREVLQSGSPRTLPFSLTEEQGMVCGGRVLVYIEPLRLPPHLVTVGAGHVGQSLSRAARQAGFQATLVDPYPQGSAYRNLGFDSADLVCPAGEVFQRVPVDGETYILVATRNHQDDFAVVRDALGTPARYIGLLGSRKKKAALRSFLEEQGLPAEAFGRIVTPVGLEIGAETPEEIAVSVVAQLVQWRRNHAATGFGDPAGRGALAADGPLQAAAAAR</sequence>
<dbReference type="EMBL" id="AP024355">
    <property type="protein sequence ID" value="BCR06765.1"/>
    <property type="molecule type" value="Genomic_DNA"/>
</dbReference>
<feature type="domain" description="XdhC Rossmann" evidence="2">
    <location>
        <begin position="106"/>
        <end position="248"/>
    </location>
</feature>
<evidence type="ECO:0000313" key="3">
    <source>
        <dbReference type="EMBL" id="BCR06765.1"/>
    </source>
</evidence>